<keyword evidence="1" id="KW-0472">Membrane</keyword>
<dbReference type="EMBL" id="BAABAB010000056">
    <property type="protein sequence ID" value="GAA3642820.1"/>
    <property type="molecule type" value="Genomic_DNA"/>
</dbReference>
<reference evidence="3" key="1">
    <citation type="journal article" date="2019" name="Int. J. Syst. Evol. Microbiol.">
        <title>The Global Catalogue of Microorganisms (GCM) 10K type strain sequencing project: providing services to taxonomists for standard genome sequencing and annotation.</title>
        <authorList>
            <consortium name="The Broad Institute Genomics Platform"/>
            <consortium name="The Broad Institute Genome Sequencing Center for Infectious Disease"/>
            <person name="Wu L."/>
            <person name="Ma J."/>
        </authorList>
    </citation>
    <scope>NUCLEOTIDE SEQUENCE [LARGE SCALE GENOMIC DNA]</scope>
    <source>
        <strain evidence="3">JCM 16929</strain>
    </source>
</reference>
<feature type="transmembrane region" description="Helical" evidence="1">
    <location>
        <begin position="20"/>
        <end position="41"/>
    </location>
</feature>
<comment type="caution">
    <text evidence="2">The sequence shown here is derived from an EMBL/GenBank/DDBJ whole genome shotgun (WGS) entry which is preliminary data.</text>
</comment>
<keyword evidence="1" id="KW-1133">Transmembrane helix</keyword>
<evidence type="ECO:0000256" key="1">
    <source>
        <dbReference type="SAM" id="Phobius"/>
    </source>
</evidence>
<evidence type="ECO:0000313" key="2">
    <source>
        <dbReference type="EMBL" id="GAA3642820.1"/>
    </source>
</evidence>
<keyword evidence="1" id="KW-0812">Transmembrane</keyword>
<protein>
    <submittedName>
        <fullName evidence="2">Uncharacterized protein</fullName>
    </submittedName>
</protein>
<gene>
    <name evidence="2" type="ORF">GCM10022236_51760</name>
</gene>
<dbReference type="Proteomes" id="UP001501490">
    <property type="component" value="Unassembled WGS sequence"/>
</dbReference>
<name>A0ABP7AX53_9ACTN</name>
<evidence type="ECO:0000313" key="3">
    <source>
        <dbReference type="Proteomes" id="UP001501490"/>
    </source>
</evidence>
<accession>A0ABP7AX53</accession>
<organism evidence="2 3">
    <name type="scientific">Microlunatus ginsengisoli</name>
    <dbReference type="NCBI Taxonomy" id="363863"/>
    <lineage>
        <taxon>Bacteria</taxon>
        <taxon>Bacillati</taxon>
        <taxon>Actinomycetota</taxon>
        <taxon>Actinomycetes</taxon>
        <taxon>Propionibacteriales</taxon>
        <taxon>Propionibacteriaceae</taxon>
        <taxon>Microlunatus</taxon>
    </lineage>
</organism>
<dbReference type="RefSeq" id="WP_344810012.1">
    <property type="nucleotide sequence ID" value="NZ_BAABAB010000056.1"/>
</dbReference>
<sequence length="70" mass="7859">MTPMGIVLPEEFLSTPAFQFLGAFVAINTIMYVALAIAKMLPKVYVSDWMGGRGRRKETRSIHPDEPYTP</sequence>
<keyword evidence="3" id="KW-1185">Reference proteome</keyword>
<proteinExistence type="predicted"/>